<dbReference type="NCBIfam" id="TIGR00714">
    <property type="entry name" value="hscB"/>
    <property type="match status" value="1"/>
</dbReference>
<evidence type="ECO:0000313" key="3">
    <source>
        <dbReference type="EMBL" id="QED23589.1"/>
    </source>
</evidence>
<name>A0A5B8XE20_9RICK</name>
<dbReference type="AlphaFoldDB" id="A0A5B8XE20"/>
<dbReference type="InterPro" id="IPR036869">
    <property type="entry name" value="J_dom_sf"/>
</dbReference>
<organism evidence="3 4">
    <name type="scientific">Candidatus Deianiraea vastatrix</name>
    <dbReference type="NCBI Taxonomy" id="2163644"/>
    <lineage>
        <taxon>Bacteria</taxon>
        <taxon>Pseudomonadati</taxon>
        <taxon>Pseudomonadota</taxon>
        <taxon>Alphaproteobacteria</taxon>
        <taxon>Rickettsiales</taxon>
        <taxon>Candidatus Deianiraeaceae</taxon>
        <taxon>Candidatus Deianiraea</taxon>
    </lineage>
</organism>
<dbReference type="Gene3D" id="1.10.287.110">
    <property type="entry name" value="DnaJ domain"/>
    <property type="match status" value="1"/>
</dbReference>
<evidence type="ECO:0000259" key="2">
    <source>
        <dbReference type="PROSITE" id="PS50076"/>
    </source>
</evidence>
<dbReference type="SUPFAM" id="SSF46565">
    <property type="entry name" value="Chaperone J-domain"/>
    <property type="match status" value="1"/>
</dbReference>
<dbReference type="PROSITE" id="PS50076">
    <property type="entry name" value="DNAJ_2"/>
    <property type="match status" value="1"/>
</dbReference>
<dbReference type="PANTHER" id="PTHR14021">
    <property type="entry name" value="IRON-SULFUR CLUSTER CO-CHAPERONE PROTEIN HSCB"/>
    <property type="match status" value="1"/>
</dbReference>
<sequence length="146" mass="16968">MFGLKADYEIDYSVLEANFAQLSMQFHPDNFEKKDEIFAATLKIMEINQGYEILKNDIKRGKYLLKMLANIDIESDKNIKPDMDFLELVLSLSEAFSKSKNEDEILGYIGQYDVLLRQAFKDGNFALFAKYLLCKIYLSSIIEHQK</sequence>
<dbReference type="Proteomes" id="UP000321934">
    <property type="component" value="Chromosome"/>
</dbReference>
<dbReference type="Pfam" id="PF00226">
    <property type="entry name" value="DnaJ"/>
    <property type="match status" value="1"/>
</dbReference>
<evidence type="ECO:0000313" key="4">
    <source>
        <dbReference type="Proteomes" id="UP000321934"/>
    </source>
</evidence>
<protein>
    <submittedName>
        <fullName evidence="3">Co-chaperone protein HscB</fullName>
    </submittedName>
</protein>
<dbReference type="GO" id="GO:0044571">
    <property type="term" value="P:[2Fe-2S] cluster assembly"/>
    <property type="evidence" value="ECO:0007669"/>
    <property type="project" value="InterPro"/>
</dbReference>
<evidence type="ECO:0000256" key="1">
    <source>
        <dbReference type="ARBA" id="ARBA00025596"/>
    </source>
</evidence>
<dbReference type="GO" id="GO:0001671">
    <property type="term" value="F:ATPase activator activity"/>
    <property type="evidence" value="ECO:0007669"/>
    <property type="project" value="InterPro"/>
</dbReference>
<dbReference type="PANTHER" id="PTHR14021:SF15">
    <property type="entry name" value="IRON-SULFUR CLUSTER CO-CHAPERONE PROTEIN HSCB"/>
    <property type="match status" value="1"/>
</dbReference>
<dbReference type="InterPro" id="IPR001623">
    <property type="entry name" value="DnaJ_domain"/>
</dbReference>
<accession>A0A5B8XE20</accession>
<dbReference type="EMBL" id="CP029077">
    <property type="protein sequence ID" value="QED23589.1"/>
    <property type="molecule type" value="Genomic_DNA"/>
</dbReference>
<keyword evidence="4" id="KW-1185">Reference proteome</keyword>
<proteinExistence type="predicted"/>
<dbReference type="InterPro" id="IPR004640">
    <property type="entry name" value="HscB"/>
</dbReference>
<feature type="domain" description="J" evidence="2">
    <location>
        <begin position="1"/>
        <end position="67"/>
    </location>
</feature>
<dbReference type="GO" id="GO:0051087">
    <property type="term" value="F:protein-folding chaperone binding"/>
    <property type="evidence" value="ECO:0007669"/>
    <property type="project" value="InterPro"/>
</dbReference>
<reference evidence="3 4" key="1">
    <citation type="journal article" date="2019" name="ISME J.">
        <title>Deianiraea, an extracellular bacterium associated with the ciliate Paramecium, suggests an alternative scenario for the evolution of Rickettsiales.</title>
        <authorList>
            <person name="Castelli M."/>
            <person name="Sabaneyeva E."/>
            <person name="Lanzoni O."/>
            <person name="Lebedeva N."/>
            <person name="Floriano A.M."/>
            <person name="Gaiarsa S."/>
            <person name="Benken K."/>
            <person name="Modeo L."/>
            <person name="Bandi C."/>
            <person name="Potekhin A."/>
            <person name="Sassera D."/>
            <person name="Petroni G."/>
        </authorList>
    </citation>
    <scope>NUCLEOTIDE SEQUENCE [LARGE SCALE GENOMIC DNA]</scope>
    <source>
        <strain evidence="3">CyL4-1</strain>
    </source>
</reference>
<comment type="function">
    <text evidence="1">Co-chaperone involved in the maturation of iron-sulfur cluster-containing proteins. Seems to help targeting proteins to be folded toward HscA.</text>
</comment>
<gene>
    <name evidence="3" type="ORF">Deia_00801</name>
</gene>